<evidence type="ECO:0000256" key="2">
    <source>
        <dbReference type="ARBA" id="ARBA00022448"/>
    </source>
</evidence>
<evidence type="ECO:0000259" key="10">
    <source>
        <dbReference type="Pfam" id="PF07715"/>
    </source>
</evidence>
<dbReference type="SUPFAM" id="SSF56935">
    <property type="entry name" value="Porins"/>
    <property type="match status" value="1"/>
</dbReference>
<dbReference type="InterPro" id="IPR037066">
    <property type="entry name" value="Plug_dom_sf"/>
</dbReference>
<name>A0A3B0SUJ2_9ZZZZ</name>
<dbReference type="GO" id="GO:0015344">
    <property type="term" value="F:siderophore uptake transmembrane transporter activity"/>
    <property type="evidence" value="ECO:0007669"/>
    <property type="project" value="TreeGrafter"/>
</dbReference>
<dbReference type="GO" id="GO:0044718">
    <property type="term" value="P:siderophore transmembrane transport"/>
    <property type="evidence" value="ECO:0007669"/>
    <property type="project" value="TreeGrafter"/>
</dbReference>
<dbReference type="Pfam" id="PF07715">
    <property type="entry name" value="Plug"/>
    <property type="match status" value="1"/>
</dbReference>
<accession>A0A3B0SUJ2</accession>
<proteinExistence type="predicted"/>
<keyword evidence="8" id="KW-0998">Cell outer membrane</keyword>
<sequence length="707" mass="76344">MTKKWILALPLLAVSGLLSAPAWGQQNSSENANSDEIAFADRIIIVRGSALLDPVGDEAYSISEIELDDRIRVENALRDVPGLQQFRRSDARSANPTSQGVTLRGLGGNASSRAALFLDGVPQADPFGGWVAWPGYDALALGSARIRRGGGSGSDGPGAIAGTIELFSQDVDNLVEIGAAYGSRNSVDADILFGRELGQGQLTVSASYARGDGFIPIIESQRGSVDRPAEYEQAGLAVRFVAPLSGDTELQTNVRVFTDDRERGFAFSENHNDGADASIRLVNRSDTGWQWSALGYVQIRNFDVSFGGVAADRNSVRKVFEQFNVPSTGLGARFEVRPPVGDKIELRIGGDWRRTEGVTNENFFFADNETPRRSRRAGGSTATYGGFVEASLKASDALTLTGGGRVDFWSIDNGFRREIELINPFPGAERNNSQFADRSGTEFTGRGGFAYEITDELTLRGAAYLGWRLPTLNELFRPFRVGPDATAANELLEPERVKGVELGVDWDGDFVSLGITAFYNQLDNIITNVTLANGPGLFPGVGFVSGAGVFRQRQNLDSVESKGVEIDVDFDLSDVVTGLSLCAGYAFVDAKVNASGAAVALNDLRPAQVPKHNLSAGIRWRAEEGHGIGLSGRYIGNQFEDDLNRRQLADALIIDGNMAFALSDGLLVEGRVENLFNARVEASVSSSNIIERAFPRTFWIALRVKFE</sequence>
<keyword evidence="6" id="KW-0472">Membrane</keyword>
<feature type="domain" description="TonB-dependent receptor plug" evidence="10">
    <location>
        <begin position="65"/>
        <end position="163"/>
    </location>
</feature>
<evidence type="ECO:0000256" key="6">
    <source>
        <dbReference type="ARBA" id="ARBA00023136"/>
    </source>
</evidence>
<dbReference type="Gene3D" id="2.170.130.10">
    <property type="entry name" value="TonB-dependent receptor, plug domain"/>
    <property type="match status" value="1"/>
</dbReference>
<evidence type="ECO:0000256" key="8">
    <source>
        <dbReference type="ARBA" id="ARBA00023237"/>
    </source>
</evidence>
<dbReference type="Gene3D" id="2.40.170.20">
    <property type="entry name" value="TonB-dependent receptor, beta-barrel domain"/>
    <property type="match status" value="1"/>
</dbReference>
<dbReference type="PANTHER" id="PTHR30069">
    <property type="entry name" value="TONB-DEPENDENT OUTER MEMBRANE RECEPTOR"/>
    <property type="match status" value="1"/>
</dbReference>
<evidence type="ECO:0000259" key="9">
    <source>
        <dbReference type="Pfam" id="PF00593"/>
    </source>
</evidence>
<evidence type="ECO:0000256" key="4">
    <source>
        <dbReference type="ARBA" id="ARBA00022729"/>
    </source>
</evidence>
<keyword evidence="5" id="KW-0798">TonB box</keyword>
<comment type="subcellular location">
    <subcellularLocation>
        <location evidence="1">Cell outer membrane</location>
        <topology evidence="1">Multi-pass membrane protein</topology>
    </subcellularLocation>
</comment>
<dbReference type="InterPro" id="IPR036942">
    <property type="entry name" value="Beta-barrel_TonB_sf"/>
</dbReference>
<dbReference type="InterPro" id="IPR000531">
    <property type="entry name" value="Beta-barrel_TonB"/>
</dbReference>
<gene>
    <name evidence="11" type="ORF">MNBD_ALPHA04-688</name>
</gene>
<evidence type="ECO:0000256" key="1">
    <source>
        <dbReference type="ARBA" id="ARBA00004571"/>
    </source>
</evidence>
<keyword evidence="2" id="KW-0813">Transport</keyword>
<keyword evidence="4" id="KW-0732">Signal</keyword>
<evidence type="ECO:0000313" key="11">
    <source>
        <dbReference type="EMBL" id="VAW00164.1"/>
    </source>
</evidence>
<keyword evidence="3" id="KW-0812">Transmembrane</keyword>
<dbReference type="PROSITE" id="PS52016">
    <property type="entry name" value="TONB_DEPENDENT_REC_3"/>
    <property type="match status" value="1"/>
</dbReference>
<dbReference type="EMBL" id="UOEF01000297">
    <property type="protein sequence ID" value="VAW00164.1"/>
    <property type="molecule type" value="Genomic_DNA"/>
</dbReference>
<dbReference type="InterPro" id="IPR039426">
    <property type="entry name" value="TonB-dep_rcpt-like"/>
</dbReference>
<dbReference type="AlphaFoldDB" id="A0A3B0SUJ2"/>
<dbReference type="PANTHER" id="PTHR30069:SF29">
    <property type="entry name" value="HEMOGLOBIN AND HEMOGLOBIN-HAPTOGLOBIN-BINDING PROTEIN 1-RELATED"/>
    <property type="match status" value="1"/>
</dbReference>
<evidence type="ECO:0000256" key="7">
    <source>
        <dbReference type="ARBA" id="ARBA00023170"/>
    </source>
</evidence>
<keyword evidence="7 11" id="KW-0675">Receptor</keyword>
<dbReference type="InterPro" id="IPR012910">
    <property type="entry name" value="Plug_dom"/>
</dbReference>
<dbReference type="Pfam" id="PF00593">
    <property type="entry name" value="TonB_dep_Rec_b-barrel"/>
    <property type="match status" value="1"/>
</dbReference>
<dbReference type="GO" id="GO:0009279">
    <property type="term" value="C:cell outer membrane"/>
    <property type="evidence" value="ECO:0007669"/>
    <property type="project" value="UniProtKB-SubCell"/>
</dbReference>
<reference evidence="11" key="1">
    <citation type="submission" date="2018-06" db="EMBL/GenBank/DDBJ databases">
        <authorList>
            <person name="Zhirakovskaya E."/>
        </authorList>
    </citation>
    <scope>NUCLEOTIDE SEQUENCE</scope>
</reference>
<evidence type="ECO:0000256" key="5">
    <source>
        <dbReference type="ARBA" id="ARBA00023077"/>
    </source>
</evidence>
<organism evidence="11">
    <name type="scientific">hydrothermal vent metagenome</name>
    <dbReference type="NCBI Taxonomy" id="652676"/>
    <lineage>
        <taxon>unclassified sequences</taxon>
        <taxon>metagenomes</taxon>
        <taxon>ecological metagenomes</taxon>
    </lineage>
</organism>
<feature type="domain" description="TonB-dependent receptor-like beta-barrel" evidence="9">
    <location>
        <begin position="229"/>
        <end position="675"/>
    </location>
</feature>
<protein>
    <submittedName>
        <fullName evidence="11">Outer membrane vitamin B12 receptor BtuB</fullName>
    </submittedName>
</protein>
<evidence type="ECO:0000256" key="3">
    <source>
        <dbReference type="ARBA" id="ARBA00022692"/>
    </source>
</evidence>